<protein>
    <recommendedName>
        <fullName evidence="3">DUF3969 family protein</fullName>
    </recommendedName>
</protein>
<gene>
    <name evidence="1" type="ORF">BAMA_17130</name>
</gene>
<organism evidence="1 2">
    <name type="scientific">Bacillus manliponensis</name>
    <dbReference type="NCBI Taxonomy" id="574376"/>
    <lineage>
        <taxon>Bacteria</taxon>
        <taxon>Bacillati</taxon>
        <taxon>Bacillota</taxon>
        <taxon>Bacilli</taxon>
        <taxon>Bacillales</taxon>
        <taxon>Bacillaceae</taxon>
        <taxon>Bacillus</taxon>
        <taxon>Bacillus cereus group</taxon>
    </lineage>
</organism>
<dbReference type="EMBL" id="JOTN01000004">
    <property type="protein sequence ID" value="KEK20169.1"/>
    <property type="molecule type" value="Genomic_DNA"/>
</dbReference>
<comment type="caution">
    <text evidence="1">The sequence shown here is derived from an EMBL/GenBank/DDBJ whole genome shotgun (WGS) entry which is preliminary data.</text>
</comment>
<dbReference type="Proteomes" id="UP000027822">
    <property type="component" value="Unassembled WGS sequence"/>
</dbReference>
<sequence>MNNKQSLEKIILIKILGIVNALEENLITIEEAEKILFSPYTIELLKTKKVSNEVLDILILGTELEDVLSLIPDKLNDSLSEIKQLSFQLLKQKNKYEIDDKVLR</sequence>
<evidence type="ECO:0000313" key="2">
    <source>
        <dbReference type="Proteomes" id="UP000027822"/>
    </source>
</evidence>
<proteinExistence type="predicted"/>
<evidence type="ECO:0008006" key="3">
    <source>
        <dbReference type="Google" id="ProtNLM"/>
    </source>
</evidence>
<accession>A0A073JYP5</accession>
<keyword evidence="2" id="KW-1185">Reference proteome</keyword>
<dbReference type="eggNOG" id="ENOG5031361">
    <property type="taxonomic scope" value="Bacteria"/>
</dbReference>
<dbReference type="Pfam" id="PF13108">
    <property type="entry name" value="DUF3969"/>
    <property type="match status" value="1"/>
</dbReference>
<dbReference type="InterPro" id="IPR025083">
    <property type="entry name" value="DUF3969"/>
</dbReference>
<name>A0A073JYP5_9BACI</name>
<evidence type="ECO:0000313" key="1">
    <source>
        <dbReference type="EMBL" id="KEK20169.1"/>
    </source>
</evidence>
<reference evidence="1 2" key="1">
    <citation type="submission" date="2014-06" db="EMBL/GenBank/DDBJ databases">
        <title>Draft genome sequence of Bacillus manliponensis JCM 15802 (MCCC 1A00708).</title>
        <authorList>
            <person name="Lai Q."/>
            <person name="Liu Y."/>
            <person name="Shao Z."/>
        </authorList>
    </citation>
    <scope>NUCLEOTIDE SEQUENCE [LARGE SCALE GENOMIC DNA]</scope>
    <source>
        <strain evidence="1 2">JCM 15802</strain>
    </source>
</reference>
<dbReference type="AlphaFoldDB" id="A0A073JYP5"/>